<dbReference type="Proteomes" id="UP000184255">
    <property type="component" value="Unassembled WGS sequence"/>
</dbReference>
<dbReference type="AlphaFoldDB" id="A0A1L7SZ58"/>
<organism evidence="2 3">
    <name type="scientific">Fusarium mangiferae</name>
    <name type="common">Mango malformation disease fungus</name>
    <dbReference type="NCBI Taxonomy" id="192010"/>
    <lineage>
        <taxon>Eukaryota</taxon>
        <taxon>Fungi</taxon>
        <taxon>Dikarya</taxon>
        <taxon>Ascomycota</taxon>
        <taxon>Pezizomycotina</taxon>
        <taxon>Sordariomycetes</taxon>
        <taxon>Hypocreomycetidae</taxon>
        <taxon>Hypocreales</taxon>
        <taxon>Nectriaceae</taxon>
        <taxon>Fusarium</taxon>
        <taxon>Fusarium fujikuroi species complex</taxon>
    </lineage>
</organism>
<feature type="compositionally biased region" description="Basic and acidic residues" evidence="1">
    <location>
        <begin position="137"/>
        <end position="150"/>
    </location>
</feature>
<protein>
    <submittedName>
        <fullName evidence="2">Uncharacterized protein</fullName>
    </submittedName>
</protein>
<dbReference type="GeneID" id="65094859"/>
<evidence type="ECO:0000313" key="2">
    <source>
        <dbReference type="EMBL" id="CVK88267.1"/>
    </source>
</evidence>
<gene>
    <name evidence="2" type="ORF">FMAN_16065</name>
</gene>
<keyword evidence="3" id="KW-1185">Reference proteome</keyword>
<feature type="compositionally biased region" description="Basic and acidic residues" evidence="1">
    <location>
        <begin position="170"/>
        <end position="185"/>
    </location>
</feature>
<proteinExistence type="predicted"/>
<sequence length="197" mass="22747">MKTPVPMPTARQAELYDRYMQYIRLEREGPPIEVLKAAKALVKEEGLNPYHAARLHMKLAEIPEIGYYHATAGVKTLTQLRKTDDSNYIMTELQEATRIMKERGTVEKVWLGKYSEMTSEFKKAALRKRYLDYFSDLEKDQPSPEGKETEEQNPSMLDSTVKKARTTDSGGEKGDKEDKEEKERESLYEDAWAFIAL</sequence>
<evidence type="ECO:0000256" key="1">
    <source>
        <dbReference type="SAM" id="MobiDB-lite"/>
    </source>
</evidence>
<comment type="caution">
    <text evidence="2">The sequence shown here is derived from an EMBL/GenBank/DDBJ whole genome shotgun (WGS) entry which is preliminary data.</text>
</comment>
<dbReference type="VEuPathDB" id="FungiDB:FMAN_16065"/>
<name>A0A1L7SZ58_FUSMA</name>
<reference evidence="3" key="1">
    <citation type="journal article" date="2016" name="Genome Biol. Evol.">
        <title>Comparative 'omics' of the Fusarium fujikuroi species complex highlights differences in genetic potential and metabolite synthesis.</title>
        <authorList>
            <person name="Niehaus E.-M."/>
            <person name="Muensterkoetter M."/>
            <person name="Proctor R.H."/>
            <person name="Brown D.W."/>
            <person name="Sharon A."/>
            <person name="Idan Y."/>
            <person name="Oren-Young L."/>
            <person name="Sieber C.M."/>
            <person name="Novak O."/>
            <person name="Pencik A."/>
            <person name="Tarkowska D."/>
            <person name="Hromadova K."/>
            <person name="Freeman S."/>
            <person name="Maymon M."/>
            <person name="Elazar M."/>
            <person name="Youssef S.A."/>
            <person name="El-Shabrawy E.S.M."/>
            <person name="Shalaby A.B.A."/>
            <person name="Houterman P."/>
            <person name="Brock N.L."/>
            <person name="Burkhardt I."/>
            <person name="Tsavkelova E.A."/>
            <person name="Dickschat J.S."/>
            <person name="Galuszka P."/>
            <person name="Gueldener U."/>
            <person name="Tudzynski B."/>
        </authorList>
    </citation>
    <scope>NUCLEOTIDE SEQUENCE [LARGE SCALE GENOMIC DNA]</scope>
    <source>
        <strain evidence="3">MRC7560</strain>
    </source>
</reference>
<evidence type="ECO:0000313" key="3">
    <source>
        <dbReference type="Proteomes" id="UP000184255"/>
    </source>
</evidence>
<dbReference type="RefSeq" id="XP_041679099.1">
    <property type="nucleotide sequence ID" value="XM_041828214.1"/>
</dbReference>
<feature type="region of interest" description="Disordered" evidence="1">
    <location>
        <begin position="137"/>
        <end position="185"/>
    </location>
</feature>
<dbReference type="EMBL" id="FCQH01000003">
    <property type="protein sequence ID" value="CVK88267.1"/>
    <property type="molecule type" value="Genomic_DNA"/>
</dbReference>
<accession>A0A1L7SZ58</accession>